<keyword evidence="1" id="KW-0812">Transmembrane</keyword>
<dbReference type="InterPro" id="IPR052022">
    <property type="entry name" value="26kDa_periplasmic_antigen"/>
</dbReference>
<dbReference type="Gene3D" id="3.30.70.2970">
    <property type="entry name" value="Protein of unknown function (DUF541), domain 2"/>
    <property type="match status" value="1"/>
</dbReference>
<gene>
    <name evidence="2" type="ORF">UW78_C0002G0031</name>
</gene>
<dbReference type="AlphaFoldDB" id="A0A0G1KF85"/>
<reference evidence="2 3" key="1">
    <citation type="journal article" date="2015" name="Nature">
        <title>rRNA introns, odd ribosomes, and small enigmatic genomes across a large radiation of phyla.</title>
        <authorList>
            <person name="Brown C.T."/>
            <person name="Hug L.A."/>
            <person name="Thomas B.C."/>
            <person name="Sharon I."/>
            <person name="Castelle C.J."/>
            <person name="Singh A."/>
            <person name="Wilkins M.J."/>
            <person name="Williams K.H."/>
            <person name="Banfield J.F."/>
        </authorList>
    </citation>
    <scope>NUCLEOTIDE SEQUENCE [LARGE SCALE GENOMIC DNA]</scope>
</reference>
<sequence>MPVKPEVTKKVFWILLNVVLVVVVILGFSAVKALWRYGGSVYPSRVVSVSAQGKVTVSPDIATLSFSVISEGTDPEKLQADNTDRVNAALDFVKSEGVDAKDIKTAGYNLSPRYEYDEKTRKTTIGGYVLTQSVAVKIRDLTKVGKIFGGLPARGVNEISGLVFSVEDPDKFLNEARQEGFDKARAKAKSMAEQNHARLGSVITFNESGGGYPMPMYATVESIGKDGGMGVPVPAPTIEPGSQEVTVWVNVTYEIW</sequence>
<accession>A0A0G1KF85</accession>
<evidence type="ECO:0000256" key="1">
    <source>
        <dbReference type="SAM" id="Phobius"/>
    </source>
</evidence>
<dbReference type="InterPro" id="IPR007497">
    <property type="entry name" value="SIMPL/DUF541"/>
</dbReference>
<protein>
    <submittedName>
        <fullName evidence="2">26 kDa periplasmic immunogenic protein</fullName>
    </submittedName>
</protein>
<dbReference type="GO" id="GO:0006974">
    <property type="term" value="P:DNA damage response"/>
    <property type="evidence" value="ECO:0007669"/>
    <property type="project" value="TreeGrafter"/>
</dbReference>
<dbReference type="PANTHER" id="PTHR34387">
    <property type="entry name" value="SLR1258 PROTEIN"/>
    <property type="match status" value="1"/>
</dbReference>
<dbReference type="Pfam" id="PF04402">
    <property type="entry name" value="SIMPL"/>
    <property type="match status" value="1"/>
</dbReference>
<keyword evidence="1" id="KW-0472">Membrane</keyword>
<feature type="transmembrane region" description="Helical" evidence="1">
    <location>
        <begin position="12"/>
        <end position="35"/>
    </location>
</feature>
<dbReference type="PANTHER" id="PTHR34387:SF1">
    <property type="entry name" value="PERIPLASMIC IMMUNOGENIC PROTEIN"/>
    <property type="match status" value="1"/>
</dbReference>
<keyword evidence="1" id="KW-1133">Transmembrane helix</keyword>
<evidence type="ECO:0000313" key="3">
    <source>
        <dbReference type="Proteomes" id="UP000034595"/>
    </source>
</evidence>
<evidence type="ECO:0000313" key="2">
    <source>
        <dbReference type="EMBL" id="KKT82150.1"/>
    </source>
</evidence>
<dbReference type="Proteomes" id="UP000034595">
    <property type="component" value="Unassembled WGS sequence"/>
</dbReference>
<comment type="caution">
    <text evidence="2">The sequence shown here is derived from an EMBL/GenBank/DDBJ whole genome shotgun (WGS) entry which is preliminary data.</text>
</comment>
<organism evidence="2 3">
    <name type="scientific">Candidatus Azambacteria bacterium GW2011_GWA1_44_9</name>
    <dbReference type="NCBI Taxonomy" id="1618610"/>
    <lineage>
        <taxon>Bacteria</taxon>
        <taxon>Candidatus Azamiibacteriota</taxon>
    </lineage>
</organism>
<name>A0A0G1KF85_9BACT</name>
<dbReference type="EMBL" id="LCJQ01000002">
    <property type="protein sequence ID" value="KKT82150.1"/>
    <property type="molecule type" value="Genomic_DNA"/>
</dbReference>
<dbReference type="Gene3D" id="3.30.110.170">
    <property type="entry name" value="Protein of unknown function (DUF541), domain 1"/>
    <property type="match status" value="1"/>
</dbReference>
<proteinExistence type="predicted"/>